<keyword evidence="2" id="KW-1185">Reference proteome</keyword>
<gene>
    <name evidence="1" type="ORF">DSLASN_03730</name>
</gene>
<reference evidence="1 2" key="1">
    <citation type="submission" date="2021-02" db="EMBL/GenBank/DDBJ databases">
        <title>Complete genome of Desulfoluna sp. strain ASN36.</title>
        <authorList>
            <person name="Takahashi A."/>
            <person name="Kojima H."/>
            <person name="Fukui M."/>
        </authorList>
    </citation>
    <scope>NUCLEOTIDE SEQUENCE [LARGE SCALE GENOMIC DNA]</scope>
    <source>
        <strain evidence="1 2">ASN36</strain>
    </source>
</reference>
<evidence type="ECO:0000313" key="1">
    <source>
        <dbReference type="EMBL" id="BCS94741.1"/>
    </source>
</evidence>
<evidence type="ECO:0000313" key="2">
    <source>
        <dbReference type="Proteomes" id="UP001320148"/>
    </source>
</evidence>
<name>A0ABN6EZM3_9BACT</name>
<sequence length="73" mass="7710">MSRKDSPGKVISPVGLACILIVGDYRVLGKLLGWAQGVGLRAAFSPVEKSMAGSLSRPWNGIGSQFMADWFAG</sequence>
<dbReference type="EMBL" id="AP024488">
    <property type="protein sequence ID" value="BCS94741.1"/>
    <property type="molecule type" value="Genomic_DNA"/>
</dbReference>
<dbReference type="Proteomes" id="UP001320148">
    <property type="component" value="Chromosome"/>
</dbReference>
<proteinExistence type="predicted"/>
<organism evidence="1 2">
    <name type="scientific">Desulfoluna limicola</name>
    <dbReference type="NCBI Taxonomy" id="2810562"/>
    <lineage>
        <taxon>Bacteria</taxon>
        <taxon>Pseudomonadati</taxon>
        <taxon>Thermodesulfobacteriota</taxon>
        <taxon>Desulfobacteria</taxon>
        <taxon>Desulfobacterales</taxon>
        <taxon>Desulfolunaceae</taxon>
        <taxon>Desulfoluna</taxon>
    </lineage>
</organism>
<protein>
    <submittedName>
        <fullName evidence="1">Uncharacterized protein</fullName>
    </submittedName>
</protein>
<accession>A0ABN6EZM3</accession>